<protein>
    <submittedName>
        <fullName evidence="2">Uncharacterized protein</fullName>
    </submittedName>
</protein>
<feature type="non-terminal residue" evidence="2">
    <location>
        <position position="75"/>
    </location>
</feature>
<evidence type="ECO:0000256" key="1">
    <source>
        <dbReference type="SAM" id="MobiDB-lite"/>
    </source>
</evidence>
<reference evidence="2" key="1">
    <citation type="submission" date="2014-05" db="EMBL/GenBank/DDBJ databases">
        <title>The transcriptome of the halophilic microalga Tetraselmis sp. GSL018 isolated from the Great Salt Lake, Utah.</title>
        <authorList>
            <person name="Jinkerson R.E."/>
            <person name="D'Adamo S."/>
            <person name="Posewitz M.C."/>
        </authorList>
    </citation>
    <scope>NUCLEOTIDE SEQUENCE</scope>
    <source>
        <strain evidence="2">GSL018</strain>
    </source>
</reference>
<feature type="region of interest" description="Disordered" evidence="1">
    <location>
        <begin position="1"/>
        <end position="36"/>
    </location>
</feature>
<evidence type="ECO:0000313" key="2">
    <source>
        <dbReference type="EMBL" id="JAC82301.1"/>
    </source>
</evidence>
<feature type="compositionally biased region" description="Basic and acidic residues" evidence="1">
    <location>
        <begin position="1"/>
        <end position="14"/>
    </location>
</feature>
<dbReference type="EMBL" id="GBEZ01002785">
    <property type="protein sequence ID" value="JAC82301.1"/>
    <property type="molecule type" value="Transcribed_RNA"/>
</dbReference>
<gene>
    <name evidence="2" type="ORF">TSPGSL018_6030</name>
</gene>
<sequence length="75" mass="8415">GQGSKQTKESDDGRMQAWAMPTERKAHSTGRAVQRETEAYPSSLEWVFVPLGRSHPCRNIARRRMTLSACLVAAR</sequence>
<accession>A0A061SHU5</accession>
<proteinExistence type="predicted"/>
<organism evidence="2">
    <name type="scientific">Tetraselmis sp. GSL018</name>
    <dbReference type="NCBI Taxonomy" id="582737"/>
    <lineage>
        <taxon>Eukaryota</taxon>
        <taxon>Viridiplantae</taxon>
        <taxon>Chlorophyta</taxon>
        <taxon>core chlorophytes</taxon>
        <taxon>Chlorodendrophyceae</taxon>
        <taxon>Chlorodendrales</taxon>
        <taxon>Chlorodendraceae</taxon>
        <taxon>Tetraselmis</taxon>
    </lineage>
</organism>
<dbReference type="AlphaFoldDB" id="A0A061SHU5"/>
<name>A0A061SHU5_9CHLO</name>
<feature type="non-terminal residue" evidence="2">
    <location>
        <position position="1"/>
    </location>
</feature>